<evidence type="ECO:0000313" key="2">
    <source>
        <dbReference type="EMBL" id="KAF6814793.1"/>
    </source>
</evidence>
<evidence type="ECO:0000313" key="3">
    <source>
        <dbReference type="Proteomes" id="UP000639643"/>
    </source>
</evidence>
<dbReference type="Proteomes" id="UP000639643">
    <property type="component" value="Unassembled WGS sequence"/>
</dbReference>
<accession>A0A8H6JLJ8</accession>
<name>A0A8H6JLJ8_9PEZI</name>
<keyword evidence="3" id="KW-1185">Reference proteome</keyword>
<dbReference type="EMBL" id="WIGM01000717">
    <property type="protein sequence ID" value="KAF6814793.1"/>
    <property type="molecule type" value="Genomic_DNA"/>
</dbReference>
<protein>
    <submittedName>
        <fullName evidence="2">Uncharacterized protein</fullName>
    </submittedName>
</protein>
<dbReference type="OrthoDB" id="9970474at2759"/>
<dbReference type="InterPro" id="IPR023375">
    <property type="entry name" value="ADC_dom_sf"/>
</dbReference>
<comment type="caution">
    <text evidence="2">The sequence shown here is derived from an EMBL/GenBank/DDBJ whole genome shotgun (WGS) entry which is preliminary data.</text>
</comment>
<dbReference type="AlphaFoldDB" id="A0A8H6JLJ8"/>
<dbReference type="PANTHER" id="PTHR40518:SF1">
    <property type="entry name" value="ACETOACETATE DECARBOXYLASE"/>
    <property type="match status" value="1"/>
</dbReference>
<dbReference type="PANTHER" id="PTHR40518">
    <property type="entry name" value="ACETOACETATE DECARBOXYLASE"/>
    <property type="match status" value="1"/>
</dbReference>
<organism evidence="2 3">
    <name type="scientific">Colletotrichum musicola</name>
    <dbReference type="NCBI Taxonomy" id="2175873"/>
    <lineage>
        <taxon>Eukaryota</taxon>
        <taxon>Fungi</taxon>
        <taxon>Dikarya</taxon>
        <taxon>Ascomycota</taxon>
        <taxon>Pezizomycotina</taxon>
        <taxon>Sordariomycetes</taxon>
        <taxon>Hypocreomycetidae</taxon>
        <taxon>Glomerellales</taxon>
        <taxon>Glomerellaceae</taxon>
        <taxon>Colletotrichum</taxon>
        <taxon>Colletotrichum orchidearum species complex</taxon>
    </lineage>
</organism>
<dbReference type="SUPFAM" id="SSF160104">
    <property type="entry name" value="Acetoacetate decarboxylase-like"/>
    <property type="match status" value="1"/>
</dbReference>
<evidence type="ECO:0000256" key="1">
    <source>
        <dbReference type="SAM" id="MobiDB-lite"/>
    </source>
</evidence>
<gene>
    <name evidence="2" type="ORF">CMUS01_12567</name>
</gene>
<reference evidence="2" key="1">
    <citation type="journal article" date="2020" name="Phytopathology">
        <title>Genome Sequence Resources of Colletotrichum truncatum, C. plurivorum, C. musicola, and C. sojae: Four Species Pathogenic to Soybean (Glycine max).</title>
        <authorList>
            <person name="Rogerio F."/>
            <person name="Boufleur T.R."/>
            <person name="Ciampi-Guillardi M."/>
            <person name="Sukno S.A."/>
            <person name="Thon M.R."/>
            <person name="Massola Junior N.S."/>
            <person name="Baroncelli R."/>
        </authorList>
    </citation>
    <scope>NUCLEOTIDE SEQUENCE</scope>
    <source>
        <strain evidence="2">LFN0074</strain>
    </source>
</reference>
<feature type="region of interest" description="Disordered" evidence="1">
    <location>
        <begin position="51"/>
        <end position="70"/>
    </location>
</feature>
<proteinExistence type="predicted"/>
<sequence length="299" mass="33856">MAEEDNPIKHIPPPWDLKGTSYMFMFWIPSSQARNLPSNIAFSPLEAQSTFANSSKSGSPQGGLGTIQIHRYSSSPAGPYDEFILSTGMYTYAVEENGKRKEKRNMRISRIYVSQKTACWNGRKGEESIHYLRLPSANETPDWNTPKHLARFEFNELPGGATEIKIFAHDTTGDVREATADKKPFFQTTYRPVRYMPSFPLSTSLVRFAGIDLMLAQPPVPEGNSAKGELVGSDRWCKFYPSISSSQTDAGWFDMKQDESSKEENFWPGLGRWRLGMSMKNAEISFQNMEHWEPPKSTL</sequence>